<evidence type="ECO:0000313" key="2">
    <source>
        <dbReference type="EMBL" id="EHH68393.1"/>
    </source>
</evidence>
<dbReference type="EMBL" id="AGQV01000002">
    <property type="protein sequence ID" value="EHH68393.1"/>
    <property type="molecule type" value="Genomic_DNA"/>
</dbReference>
<accession>G6XIW3</accession>
<name>G6XIW3_9PROT</name>
<comment type="caution">
    <text evidence="2">The sequence shown here is derived from an EMBL/GenBank/DDBJ whole genome shotgun (WGS) entry which is preliminary data.</text>
</comment>
<organism evidence="2 3">
    <name type="scientific">Gluconobacter morbifer G707</name>
    <dbReference type="NCBI Taxonomy" id="1088869"/>
    <lineage>
        <taxon>Bacteria</taxon>
        <taxon>Pseudomonadati</taxon>
        <taxon>Pseudomonadota</taxon>
        <taxon>Alphaproteobacteria</taxon>
        <taxon>Acetobacterales</taxon>
        <taxon>Acetobacteraceae</taxon>
        <taxon>Gluconobacter</taxon>
    </lineage>
</organism>
<dbReference type="AlphaFoldDB" id="G6XIW3"/>
<reference evidence="2 3" key="1">
    <citation type="submission" date="2011-10" db="EMBL/GenBank/DDBJ databases">
        <title>Genome sequence of Gluconobacter morbifer G707, isolated from Drosophila gut.</title>
        <authorList>
            <person name="Lee W.-J."/>
            <person name="Kim E.-K."/>
        </authorList>
    </citation>
    <scope>NUCLEOTIDE SEQUENCE [LARGE SCALE GENOMIC DNA]</scope>
    <source>
        <strain evidence="2 3">G707</strain>
    </source>
</reference>
<evidence type="ECO:0000313" key="3">
    <source>
        <dbReference type="Proteomes" id="UP000004949"/>
    </source>
</evidence>
<keyword evidence="3" id="KW-1185">Reference proteome</keyword>
<proteinExistence type="predicted"/>
<dbReference type="PATRIC" id="fig|1088869.3.peg.1163"/>
<feature type="compositionally biased region" description="Polar residues" evidence="1">
    <location>
        <begin position="103"/>
        <end position="112"/>
    </location>
</feature>
<evidence type="ECO:0000256" key="1">
    <source>
        <dbReference type="SAM" id="MobiDB-lite"/>
    </source>
</evidence>
<dbReference type="Proteomes" id="UP000004949">
    <property type="component" value="Unassembled WGS sequence"/>
</dbReference>
<feature type="region of interest" description="Disordered" evidence="1">
    <location>
        <begin position="81"/>
        <end position="112"/>
    </location>
</feature>
<protein>
    <submittedName>
        <fullName evidence="2">Uncharacterized protein</fullName>
    </submittedName>
</protein>
<sequence>MPPVLPVWASENLSDRIAFIRETRLIFGEADALWAWEQMGMPLPPMWEASLEDIVAGQKNMSYAEAVGDCMDSVQKYRIRDSEPQLPGQRKGASQKEVAQERITITRTVKKQ</sequence>
<gene>
    <name evidence="2" type="ORF">GMO_11630</name>
</gene>